<keyword evidence="16" id="KW-0594">Phospholipid biosynthesis</keyword>
<evidence type="ECO:0000256" key="15">
    <source>
        <dbReference type="ARBA" id="ARBA00023136"/>
    </source>
</evidence>
<comment type="catalytic activity">
    <reaction evidence="1 18">
        <text>a 1,2-diacyl-sn-glycero-3-phosphate + CTP + H(+) = a CDP-1,2-diacyl-sn-glycerol + diphosphate</text>
        <dbReference type="Rhea" id="RHEA:16229"/>
        <dbReference type="ChEBI" id="CHEBI:15378"/>
        <dbReference type="ChEBI" id="CHEBI:33019"/>
        <dbReference type="ChEBI" id="CHEBI:37563"/>
        <dbReference type="ChEBI" id="CHEBI:58332"/>
        <dbReference type="ChEBI" id="CHEBI:58608"/>
        <dbReference type="EC" id="2.7.7.41"/>
    </reaction>
</comment>
<feature type="transmembrane region" description="Helical" evidence="19">
    <location>
        <begin position="6"/>
        <end position="25"/>
    </location>
</feature>
<name>A0A6L3ZJH4_9FLAO</name>
<evidence type="ECO:0000256" key="12">
    <source>
        <dbReference type="ARBA" id="ARBA00022695"/>
    </source>
</evidence>
<dbReference type="EC" id="2.7.7.41" evidence="6 18"/>
<dbReference type="UniPathway" id="UPA00557">
    <property type="reaction ID" value="UER00614"/>
</dbReference>
<accession>A0A6L3ZJH4</accession>
<sequence length="240" mass="26291">MQIFLTILGVLSAVGGGMTALAVRLNPLERWNKWLKYAVYLLFVFGLFFWLDMPRTSRMIAFGGVSLIGLIEFVRAIRLKASVREYLWPIAAYIFLLVGFVRAAGLSHQILGPVLMAVIVFDSFSQLTGQLVGRSKLIPSISPGKTTEGFIGGWIAVLIVAIFEYMNHLSIATGLATELVLSSVLAVLAFVGDILASVIKRKLGLKDYSHWIPGHGGVNDRFDSLIFTLAIVAYATLLTQ</sequence>
<comment type="pathway">
    <text evidence="3 18">Phospholipid metabolism; CDP-diacylglycerol biosynthesis; CDP-diacylglycerol from sn-glycerol 3-phosphate: step 3/3.</text>
</comment>
<keyword evidence="14" id="KW-0443">Lipid metabolism</keyword>
<keyword evidence="21" id="KW-1185">Reference proteome</keyword>
<feature type="transmembrane region" description="Helical" evidence="19">
    <location>
        <begin position="34"/>
        <end position="51"/>
    </location>
</feature>
<evidence type="ECO:0000256" key="13">
    <source>
        <dbReference type="ARBA" id="ARBA00022989"/>
    </source>
</evidence>
<dbReference type="PANTHER" id="PTHR46382:SF1">
    <property type="entry name" value="PHOSPHATIDATE CYTIDYLYLTRANSFERASE"/>
    <property type="match status" value="1"/>
</dbReference>
<dbReference type="PANTHER" id="PTHR46382">
    <property type="entry name" value="PHOSPHATIDATE CYTIDYLYLTRANSFERASE"/>
    <property type="match status" value="1"/>
</dbReference>
<evidence type="ECO:0000256" key="16">
    <source>
        <dbReference type="ARBA" id="ARBA00023209"/>
    </source>
</evidence>
<dbReference type="InterPro" id="IPR000374">
    <property type="entry name" value="PC_trans"/>
</dbReference>
<evidence type="ECO:0000256" key="17">
    <source>
        <dbReference type="ARBA" id="ARBA00023264"/>
    </source>
</evidence>
<comment type="pathway">
    <text evidence="4">Lipid metabolism.</text>
</comment>
<keyword evidence="11 18" id="KW-0812">Transmembrane</keyword>
<feature type="transmembrane region" description="Helical" evidence="19">
    <location>
        <begin position="57"/>
        <end position="74"/>
    </location>
</feature>
<dbReference type="RefSeq" id="WP_151692719.1">
    <property type="nucleotide sequence ID" value="NZ_BMGX01000002.1"/>
</dbReference>
<dbReference type="AlphaFoldDB" id="A0A6L3ZJH4"/>
<evidence type="ECO:0000256" key="1">
    <source>
        <dbReference type="ARBA" id="ARBA00001698"/>
    </source>
</evidence>
<evidence type="ECO:0000256" key="8">
    <source>
        <dbReference type="ARBA" id="ARBA00022475"/>
    </source>
</evidence>
<reference evidence="20 21" key="1">
    <citation type="submission" date="2019-10" db="EMBL/GenBank/DDBJ databases">
        <title>Genome sequence of Phaeocystidibacter marisrubri JCM30614 (type strain).</title>
        <authorList>
            <person name="Bowman J.P."/>
        </authorList>
    </citation>
    <scope>NUCLEOTIDE SEQUENCE [LARGE SCALE GENOMIC DNA]</scope>
    <source>
        <strain evidence="20 21">JCM 30614</strain>
    </source>
</reference>
<comment type="caution">
    <text evidence="20">The sequence shown here is derived from an EMBL/GenBank/DDBJ whole genome shotgun (WGS) entry which is preliminary data.</text>
</comment>
<keyword evidence="8" id="KW-1003">Cell membrane</keyword>
<evidence type="ECO:0000256" key="11">
    <source>
        <dbReference type="ARBA" id="ARBA00022692"/>
    </source>
</evidence>
<dbReference type="PROSITE" id="PS01315">
    <property type="entry name" value="CDS"/>
    <property type="match status" value="1"/>
</dbReference>
<dbReference type="OrthoDB" id="9799199at2"/>
<gene>
    <name evidence="20" type="ORF">F8C82_06410</name>
</gene>
<organism evidence="20 21">
    <name type="scientific">Phaeocystidibacter marisrubri</name>
    <dbReference type="NCBI Taxonomy" id="1577780"/>
    <lineage>
        <taxon>Bacteria</taxon>
        <taxon>Pseudomonadati</taxon>
        <taxon>Bacteroidota</taxon>
        <taxon>Flavobacteriia</taxon>
        <taxon>Flavobacteriales</taxon>
        <taxon>Phaeocystidibacteraceae</taxon>
        <taxon>Phaeocystidibacter</taxon>
    </lineage>
</organism>
<keyword evidence="15 19" id="KW-0472">Membrane</keyword>
<keyword evidence="10 18" id="KW-0808">Transferase</keyword>
<evidence type="ECO:0000256" key="10">
    <source>
        <dbReference type="ARBA" id="ARBA00022679"/>
    </source>
</evidence>
<keyword evidence="9" id="KW-0444">Lipid biosynthesis</keyword>
<dbReference type="EMBL" id="WBVQ01000001">
    <property type="protein sequence ID" value="KAB2818031.1"/>
    <property type="molecule type" value="Genomic_DNA"/>
</dbReference>
<feature type="transmembrane region" description="Helical" evidence="19">
    <location>
        <begin position="179"/>
        <end position="199"/>
    </location>
</feature>
<evidence type="ECO:0000256" key="3">
    <source>
        <dbReference type="ARBA" id="ARBA00005119"/>
    </source>
</evidence>
<evidence type="ECO:0000256" key="5">
    <source>
        <dbReference type="ARBA" id="ARBA00010185"/>
    </source>
</evidence>
<dbReference type="GO" id="GO:0004605">
    <property type="term" value="F:phosphatidate cytidylyltransferase activity"/>
    <property type="evidence" value="ECO:0007669"/>
    <property type="project" value="UniProtKB-EC"/>
</dbReference>
<comment type="similarity">
    <text evidence="5 18">Belongs to the CDS family.</text>
</comment>
<evidence type="ECO:0000256" key="9">
    <source>
        <dbReference type="ARBA" id="ARBA00022516"/>
    </source>
</evidence>
<evidence type="ECO:0000256" key="7">
    <source>
        <dbReference type="ARBA" id="ARBA00019373"/>
    </source>
</evidence>
<evidence type="ECO:0000256" key="19">
    <source>
        <dbReference type="SAM" id="Phobius"/>
    </source>
</evidence>
<dbReference type="Pfam" id="PF01148">
    <property type="entry name" value="CTP_transf_1"/>
    <property type="match status" value="1"/>
</dbReference>
<keyword evidence="12 18" id="KW-0548">Nucleotidyltransferase</keyword>
<protein>
    <recommendedName>
        <fullName evidence="7 18">Phosphatidate cytidylyltransferase</fullName>
        <ecNumber evidence="6 18">2.7.7.41</ecNumber>
    </recommendedName>
</protein>
<evidence type="ECO:0000256" key="2">
    <source>
        <dbReference type="ARBA" id="ARBA00004651"/>
    </source>
</evidence>
<keyword evidence="17" id="KW-1208">Phospholipid metabolism</keyword>
<feature type="transmembrane region" description="Helical" evidence="19">
    <location>
        <begin position="149"/>
        <end position="167"/>
    </location>
</feature>
<evidence type="ECO:0000256" key="4">
    <source>
        <dbReference type="ARBA" id="ARBA00005189"/>
    </source>
</evidence>
<evidence type="ECO:0000313" key="20">
    <source>
        <dbReference type="EMBL" id="KAB2818031.1"/>
    </source>
</evidence>
<evidence type="ECO:0000256" key="6">
    <source>
        <dbReference type="ARBA" id="ARBA00012487"/>
    </source>
</evidence>
<evidence type="ECO:0000256" key="14">
    <source>
        <dbReference type="ARBA" id="ARBA00023098"/>
    </source>
</evidence>
<proteinExistence type="inferred from homology"/>
<keyword evidence="13 19" id="KW-1133">Transmembrane helix</keyword>
<dbReference type="GO" id="GO:0005886">
    <property type="term" value="C:plasma membrane"/>
    <property type="evidence" value="ECO:0007669"/>
    <property type="project" value="UniProtKB-SubCell"/>
</dbReference>
<evidence type="ECO:0000256" key="18">
    <source>
        <dbReference type="RuleBase" id="RU003938"/>
    </source>
</evidence>
<evidence type="ECO:0000313" key="21">
    <source>
        <dbReference type="Proteomes" id="UP000484164"/>
    </source>
</evidence>
<comment type="subcellular location">
    <subcellularLocation>
        <location evidence="2">Cell membrane</location>
        <topology evidence="2">Multi-pass membrane protein</topology>
    </subcellularLocation>
</comment>
<dbReference type="Proteomes" id="UP000484164">
    <property type="component" value="Unassembled WGS sequence"/>
</dbReference>
<dbReference type="GO" id="GO:0016024">
    <property type="term" value="P:CDP-diacylglycerol biosynthetic process"/>
    <property type="evidence" value="ECO:0007669"/>
    <property type="project" value="UniProtKB-UniPathway"/>
</dbReference>
<feature type="transmembrane region" description="Helical" evidence="19">
    <location>
        <begin position="86"/>
        <end position="104"/>
    </location>
</feature>